<accession>A0ABU3FYM3</accession>
<protein>
    <submittedName>
        <fullName evidence="2">Uncharacterized protein</fullName>
    </submittedName>
</protein>
<dbReference type="EMBL" id="JAUOES010000008">
    <property type="protein sequence ID" value="MDT3280470.1"/>
    <property type="molecule type" value="Genomic_DNA"/>
</dbReference>
<evidence type="ECO:0000256" key="1">
    <source>
        <dbReference type="SAM" id="Phobius"/>
    </source>
</evidence>
<sequence length="347" mass="35998">MGSSSRSASSQTTNNTSTTFGIQGANNGLVINGSGNTITDGGAFKLIGDFVDTLPIFFSQGAGMVSDGFNAVTDVAMMGERQTEQAFNTATNLYGQSVDLQRDMVRENGNVFDSAFALGNELFRGGADLLASITGNQDAANARAFNAVNDVALMGVDVAKIGERQNQNFLNAAVDLFGETNSAQQDMIRVGANALTEFGDLQSRGFETYTNATRDNLSDSLKFADGAVAINAAVSQASMDNSKSLATTVADALAKANDNNTFLAGTAMSNSAGLAESLTKTALDAGNQANKDATGQLQRGFDSMMGFAEQFSRSDGAALAESNNKTMLYMLGGTALIAGAVMLAGRK</sequence>
<proteinExistence type="predicted"/>
<comment type="caution">
    <text evidence="2">The sequence shown here is derived from an EMBL/GenBank/DDBJ whole genome shotgun (WGS) entry which is preliminary data.</text>
</comment>
<reference evidence="2 3" key="1">
    <citation type="submission" date="2023-07" db="EMBL/GenBank/DDBJ databases">
        <title>Novel Shewanella species isolated from Baltic Sea sediments.</title>
        <authorList>
            <person name="Martin-Rodriguez A.J."/>
        </authorList>
    </citation>
    <scope>NUCLEOTIDE SEQUENCE [LARGE SCALE GENOMIC DNA]</scope>
    <source>
        <strain evidence="2 3">SP2S1-2</strain>
    </source>
</reference>
<keyword evidence="1" id="KW-1133">Transmembrane helix</keyword>
<keyword evidence="1" id="KW-0812">Transmembrane</keyword>
<evidence type="ECO:0000313" key="2">
    <source>
        <dbReference type="EMBL" id="MDT3280470.1"/>
    </source>
</evidence>
<keyword evidence="3" id="KW-1185">Reference proteome</keyword>
<keyword evidence="1" id="KW-0472">Membrane</keyword>
<name>A0ABU3FYM3_9GAMM</name>
<organism evidence="2 3">
    <name type="scientific">Shewanella scandinavica</name>
    <dbReference type="NCBI Taxonomy" id="3063538"/>
    <lineage>
        <taxon>Bacteria</taxon>
        <taxon>Pseudomonadati</taxon>
        <taxon>Pseudomonadota</taxon>
        <taxon>Gammaproteobacteria</taxon>
        <taxon>Alteromonadales</taxon>
        <taxon>Shewanellaceae</taxon>
        <taxon>Shewanella</taxon>
    </lineage>
</organism>
<dbReference type="Proteomes" id="UP001249505">
    <property type="component" value="Unassembled WGS sequence"/>
</dbReference>
<dbReference type="RefSeq" id="WP_311899125.1">
    <property type="nucleotide sequence ID" value="NZ_JAUOES010000008.1"/>
</dbReference>
<feature type="transmembrane region" description="Helical" evidence="1">
    <location>
        <begin position="327"/>
        <end position="345"/>
    </location>
</feature>
<evidence type="ECO:0000313" key="3">
    <source>
        <dbReference type="Proteomes" id="UP001249505"/>
    </source>
</evidence>
<gene>
    <name evidence="2" type="ORF">Q4Q50_09245</name>
</gene>